<dbReference type="PANTHER" id="PTHR45872">
    <property type="entry name" value="RHO GUANINE NUCLEOTIDE EXCHANGE FACTOR 2, ISOFORM D"/>
    <property type="match status" value="1"/>
</dbReference>
<comment type="caution">
    <text evidence="4">The sequence shown here is derived from an EMBL/GenBank/DDBJ whole genome shotgun (WGS) entry which is preliminary data.</text>
</comment>
<keyword evidence="5" id="KW-1185">Reference proteome</keyword>
<dbReference type="GO" id="GO:0007186">
    <property type="term" value="P:G protein-coupled receptor signaling pathway"/>
    <property type="evidence" value="ECO:0007669"/>
    <property type="project" value="TreeGrafter"/>
</dbReference>
<evidence type="ECO:0000256" key="2">
    <source>
        <dbReference type="SAM" id="MobiDB-lite"/>
    </source>
</evidence>
<dbReference type="STRING" id="6832.A0A553P2Y5"/>
<dbReference type="GO" id="GO:0001664">
    <property type="term" value="F:G protein-coupled receptor binding"/>
    <property type="evidence" value="ECO:0007669"/>
    <property type="project" value="TreeGrafter"/>
</dbReference>
<dbReference type="InterPro" id="IPR001478">
    <property type="entry name" value="PDZ"/>
</dbReference>
<dbReference type="SUPFAM" id="SSF50156">
    <property type="entry name" value="PDZ domain-like"/>
    <property type="match status" value="1"/>
</dbReference>
<evidence type="ECO:0000256" key="1">
    <source>
        <dbReference type="SAM" id="Coils"/>
    </source>
</evidence>
<dbReference type="OMA" id="DMIQGHE"/>
<dbReference type="Proteomes" id="UP000318571">
    <property type="component" value="Chromosome 7"/>
</dbReference>
<feature type="region of interest" description="Disordered" evidence="2">
    <location>
        <begin position="95"/>
        <end position="114"/>
    </location>
</feature>
<evidence type="ECO:0000313" key="4">
    <source>
        <dbReference type="EMBL" id="TRY72067.1"/>
    </source>
</evidence>
<gene>
    <name evidence="4" type="ORF">TCAL_06096</name>
</gene>
<dbReference type="PROSITE" id="PS50106">
    <property type="entry name" value="PDZ"/>
    <property type="match status" value="1"/>
</dbReference>
<organism evidence="4 5">
    <name type="scientific">Tigriopus californicus</name>
    <name type="common">Marine copepod</name>
    <dbReference type="NCBI Taxonomy" id="6832"/>
    <lineage>
        <taxon>Eukaryota</taxon>
        <taxon>Metazoa</taxon>
        <taxon>Ecdysozoa</taxon>
        <taxon>Arthropoda</taxon>
        <taxon>Crustacea</taxon>
        <taxon>Multicrustacea</taxon>
        <taxon>Hexanauplia</taxon>
        <taxon>Copepoda</taxon>
        <taxon>Harpacticoida</taxon>
        <taxon>Harpacticidae</taxon>
        <taxon>Tigriopus</taxon>
    </lineage>
</organism>
<evidence type="ECO:0000313" key="5">
    <source>
        <dbReference type="Proteomes" id="UP000318571"/>
    </source>
</evidence>
<accession>A0A553P2Y5</accession>
<dbReference type="InterPro" id="IPR036034">
    <property type="entry name" value="PDZ_sf"/>
</dbReference>
<dbReference type="PANTHER" id="PTHR45872:SF2">
    <property type="entry name" value="RHO GUANINE NUCLEOTIDE EXCHANGE FACTOR 2, ISOFORM D"/>
    <property type="match status" value="1"/>
</dbReference>
<reference evidence="4 5" key="1">
    <citation type="journal article" date="2018" name="Nat. Ecol. Evol.">
        <title>Genomic signatures of mitonuclear coevolution across populations of Tigriopus californicus.</title>
        <authorList>
            <person name="Barreto F.S."/>
            <person name="Watson E.T."/>
            <person name="Lima T.G."/>
            <person name="Willett C.S."/>
            <person name="Edmands S."/>
            <person name="Li W."/>
            <person name="Burton R.S."/>
        </authorList>
    </citation>
    <scope>NUCLEOTIDE SEQUENCE [LARGE SCALE GENOMIC DNA]</scope>
    <source>
        <strain evidence="4 5">San Diego</strain>
    </source>
</reference>
<dbReference type="GO" id="GO:0005085">
    <property type="term" value="F:guanyl-nucleotide exchange factor activity"/>
    <property type="evidence" value="ECO:0007669"/>
    <property type="project" value="TreeGrafter"/>
</dbReference>
<feature type="coiled-coil region" evidence="1">
    <location>
        <begin position="160"/>
        <end position="213"/>
    </location>
</feature>
<dbReference type="SMART" id="SM00228">
    <property type="entry name" value="PDZ"/>
    <property type="match status" value="1"/>
</dbReference>
<dbReference type="Gene3D" id="2.30.42.10">
    <property type="match status" value="1"/>
</dbReference>
<dbReference type="Pfam" id="PF00595">
    <property type="entry name" value="PDZ"/>
    <property type="match status" value="1"/>
</dbReference>
<proteinExistence type="predicted"/>
<dbReference type="GO" id="GO:0005737">
    <property type="term" value="C:cytoplasm"/>
    <property type="evidence" value="ECO:0007669"/>
    <property type="project" value="TreeGrafter"/>
</dbReference>
<feature type="domain" description="PDZ" evidence="3">
    <location>
        <begin position="13"/>
        <end position="77"/>
    </location>
</feature>
<dbReference type="EMBL" id="VCGU01000008">
    <property type="protein sequence ID" value="TRY72067.1"/>
    <property type="molecule type" value="Genomic_DNA"/>
</dbReference>
<evidence type="ECO:0000259" key="3">
    <source>
        <dbReference type="PROSITE" id="PS50106"/>
    </source>
</evidence>
<protein>
    <recommendedName>
        <fullName evidence="3">PDZ domain-containing protein</fullName>
    </recommendedName>
</protein>
<sequence>MDYLSVRGMGKERILVVAKENGSYGLTLSGDKPVYVQTVRSSGPAYRAGIRENDVIIRVNGTSVVGSLHAEVVDMIQGHESVTLSVVDSTNRANGNLGSPISPNNNNLSPRGSQLSLSSSLSSLSIRGNSKERITAPIPANTDVVRQLQNDKIHTVHLMVEQEQRNVDQLRQDLVRHFTRKRQTDLDLATKRLDKLKGKLENLKRQTSMLNSRPNEISKPTLTMLELARPE</sequence>
<keyword evidence="1" id="KW-0175">Coiled coil</keyword>
<name>A0A553P2Y5_TIGCA</name>
<dbReference type="AlphaFoldDB" id="A0A553P2Y5"/>